<evidence type="ECO:0000256" key="7">
    <source>
        <dbReference type="ARBA" id="ARBA00022801"/>
    </source>
</evidence>
<dbReference type="InterPro" id="IPR015655">
    <property type="entry name" value="PP2C"/>
</dbReference>
<dbReference type="FunFam" id="3.60.40.10:FF:000025">
    <property type="entry name" value="Protein phosphatase 2C 16"/>
    <property type="match status" value="1"/>
</dbReference>
<dbReference type="EMBL" id="JAIWQS010000011">
    <property type="protein sequence ID" value="KAJ8750941.1"/>
    <property type="molecule type" value="Genomic_DNA"/>
</dbReference>
<keyword evidence="8" id="KW-0460">Magnesium</keyword>
<dbReference type="Pfam" id="PF00481">
    <property type="entry name" value="PP2C"/>
    <property type="match status" value="1"/>
</dbReference>
<feature type="domain" description="PPM-type phosphatase" evidence="14">
    <location>
        <begin position="222"/>
        <end position="534"/>
    </location>
</feature>
<evidence type="ECO:0000256" key="1">
    <source>
        <dbReference type="ARBA" id="ARBA00001936"/>
    </source>
</evidence>
<dbReference type="InterPro" id="IPR001932">
    <property type="entry name" value="PPM-type_phosphatase-like_dom"/>
</dbReference>
<comment type="similarity">
    <text evidence="3 13">Belongs to the PP2C family.</text>
</comment>
<dbReference type="GO" id="GO:0009738">
    <property type="term" value="P:abscisic acid-activated signaling pathway"/>
    <property type="evidence" value="ECO:0007669"/>
    <property type="project" value="UniProtKB-KW"/>
</dbReference>
<evidence type="ECO:0000256" key="12">
    <source>
        <dbReference type="ARBA" id="ARBA00048336"/>
    </source>
</evidence>
<evidence type="ECO:0000256" key="8">
    <source>
        <dbReference type="ARBA" id="ARBA00022842"/>
    </source>
</evidence>
<protein>
    <recommendedName>
        <fullName evidence="4">protein-serine/threonine phosphatase</fullName>
        <ecNumber evidence="4">3.1.3.16</ecNumber>
    </recommendedName>
</protein>
<dbReference type="CDD" id="cd00143">
    <property type="entry name" value="PP2Cc"/>
    <property type="match status" value="1"/>
</dbReference>
<evidence type="ECO:0000313" key="16">
    <source>
        <dbReference type="Proteomes" id="UP001159364"/>
    </source>
</evidence>
<reference evidence="15 16" key="1">
    <citation type="submission" date="2021-09" db="EMBL/GenBank/DDBJ databases">
        <title>Genomic insights and catalytic innovation underlie evolution of tropane alkaloids biosynthesis.</title>
        <authorList>
            <person name="Wang Y.-J."/>
            <person name="Tian T."/>
            <person name="Huang J.-P."/>
            <person name="Huang S.-X."/>
        </authorList>
    </citation>
    <scope>NUCLEOTIDE SEQUENCE [LARGE SCALE GENOMIC DNA]</scope>
    <source>
        <strain evidence="15">KIB-2018</strain>
        <tissue evidence="15">Leaf</tissue>
    </source>
</reference>
<keyword evidence="5" id="KW-0938">Abscisic acid signaling pathway</keyword>
<keyword evidence="10" id="KW-0464">Manganese</keyword>
<evidence type="ECO:0000256" key="5">
    <source>
        <dbReference type="ARBA" id="ARBA00022682"/>
    </source>
</evidence>
<evidence type="ECO:0000256" key="6">
    <source>
        <dbReference type="ARBA" id="ARBA00022723"/>
    </source>
</evidence>
<comment type="cofactor">
    <cofactor evidence="1">
        <name>Mn(2+)</name>
        <dbReference type="ChEBI" id="CHEBI:29035"/>
    </cofactor>
</comment>
<gene>
    <name evidence="15" type="ORF">K2173_016122</name>
</gene>
<evidence type="ECO:0000256" key="9">
    <source>
        <dbReference type="ARBA" id="ARBA00022912"/>
    </source>
</evidence>
<comment type="cofactor">
    <cofactor evidence="2">
        <name>Mg(2+)</name>
        <dbReference type="ChEBI" id="CHEBI:18420"/>
    </cofactor>
</comment>
<keyword evidence="7 13" id="KW-0378">Hydrolase</keyword>
<name>A0AAV8SFB6_9ROSI</name>
<evidence type="ECO:0000256" key="10">
    <source>
        <dbReference type="ARBA" id="ARBA00023211"/>
    </source>
</evidence>
<dbReference type="PROSITE" id="PS01032">
    <property type="entry name" value="PPM_1"/>
    <property type="match status" value="1"/>
</dbReference>
<dbReference type="InterPro" id="IPR000222">
    <property type="entry name" value="PP2C_BS"/>
</dbReference>
<evidence type="ECO:0000313" key="15">
    <source>
        <dbReference type="EMBL" id="KAJ8750941.1"/>
    </source>
</evidence>
<evidence type="ECO:0000256" key="11">
    <source>
        <dbReference type="ARBA" id="ARBA00047761"/>
    </source>
</evidence>
<accession>A0AAV8SFB6</accession>
<dbReference type="AlphaFoldDB" id="A0AAV8SFB6"/>
<dbReference type="SMART" id="SM00332">
    <property type="entry name" value="PP2Cc"/>
    <property type="match status" value="1"/>
</dbReference>
<dbReference type="GO" id="GO:0004722">
    <property type="term" value="F:protein serine/threonine phosphatase activity"/>
    <property type="evidence" value="ECO:0007669"/>
    <property type="project" value="UniProtKB-EC"/>
</dbReference>
<dbReference type="EC" id="3.1.3.16" evidence="4"/>
<evidence type="ECO:0000256" key="13">
    <source>
        <dbReference type="RuleBase" id="RU003465"/>
    </source>
</evidence>
<evidence type="ECO:0000256" key="3">
    <source>
        <dbReference type="ARBA" id="ARBA00006702"/>
    </source>
</evidence>
<evidence type="ECO:0000256" key="2">
    <source>
        <dbReference type="ARBA" id="ARBA00001946"/>
    </source>
</evidence>
<keyword evidence="9 13" id="KW-0904">Protein phosphatase</keyword>
<proteinExistence type="inferred from homology"/>
<keyword evidence="6" id="KW-0479">Metal-binding</keyword>
<evidence type="ECO:0000259" key="14">
    <source>
        <dbReference type="PROSITE" id="PS51746"/>
    </source>
</evidence>
<dbReference type="Proteomes" id="UP001159364">
    <property type="component" value="Linkage Group LG11"/>
</dbReference>
<comment type="catalytic activity">
    <reaction evidence="11">
        <text>O-phospho-L-seryl-[protein] + H2O = L-seryl-[protein] + phosphate</text>
        <dbReference type="Rhea" id="RHEA:20629"/>
        <dbReference type="Rhea" id="RHEA-COMP:9863"/>
        <dbReference type="Rhea" id="RHEA-COMP:11604"/>
        <dbReference type="ChEBI" id="CHEBI:15377"/>
        <dbReference type="ChEBI" id="CHEBI:29999"/>
        <dbReference type="ChEBI" id="CHEBI:43474"/>
        <dbReference type="ChEBI" id="CHEBI:83421"/>
        <dbReference type="EC" id="3.1.3.16"/>
    </reaction>
</comment>
<keyword evidence="16" id="KW-1185">Reference proteome</keyword>
<dbReference type="PANTHER" id="PTHR47992">
    <property type="entry name" value="PROTEIN PHOSPHATASE"/>
    <property type="match status" value="1"/>
</dbReference>
<dbReference type="PROSITE" id="PS51746">
    <property type="entry name" value="PPM_2"/>
    <property type="match status" value="1"/>
</dbReference>
<dbReference type="Gene3D" id="3.60.40.10">
    <property type="entry name" value="PPM-type phosphatase domain"/>
    <property type="match status" value="1"/>
</dbReference>
<dbReference type="SUPFAM" id="SSF81606">
    <property type="entry name" value="PP2C-like"/>
    <property type="match status" value="1"/>
</dbReference>
<comment type="catalytic activity">
    <reaction evidence="12">
        <text>O-phospho-L-threonyl-[protein] + H2O = L-threonyl-[protein] + phosphate</text>
        <dbReference type="Rhea" id="RHEA:47004"/>
        <dbReference type="Rhea" id="RHEA-COMP:11060"/>
        <dbReference type="Rhea" id="RHEA-COMP:11605"/>
        <dbReference type="ChEBI" id="CHEBI:15377"/>
        <dbReference type="ChEBI" id="CHEBI:30013"/>
        <dbReference type="ChEBI" id="CHEBI:43474"/>
        <dbReference type="ChEBI" id="CHEBI:61977"/>
        <dbReference type="EC" id="3.1.3.16"/>
    </reaction>
</comment>
<dbReference type="GO" id="GO:0046872">
    <property type="term" value="F:metal ion binding"/>
    <property type="evidence" value="ECO:0007669"/>
    <property type="project" value="UniProtKB-KW"/>
</dbReference>
<organism evidence="15 16">
    <name type="scientific">Erythroxylum novogranatense</name>
    <dbReference type="NCBI Taxonomy" id="1862640"/>
    <lineage>
        <taxon>Eukaryota</taxon>
        <taxon>Viridiplantae</taxon>
        <taxon>Streptophyta</taxon>
        <taxon>Embryophyta</taxon>
        <taxon>Tracheophyta</taxon>
        <taxon>Spermatophyta</taxon>
        <taxon>Magnoliopsida</taxon>
        <taxon>eudicotyledons</taxon>
        <taxon>Gunneridae</taxon>
        <taxon>Pentapetalae</taxon>
        <taxon>rosids</taxon>
        <taxon>fabids</taxon>
        <taxon>Malpighiales</taxon>
        <taxon>Erythroxylaceae</taxon>
        <taxon>Erythroxylum</taxon>
    </lineage>
</organism>
<dbReference type="InterPro" id="IPR036457">
    <property type="entry name" value="PPM-type-like_dom_sf"/>
</dbReference>
<comment type="caution">
    <text evidence="15">The sequence shown here is derived from an EMBL/GenBank/DDBJ whole genome shotgun (WGS) entry which is preliminary data.</text>
</comment>
<evidence type="ECO:0000256" key="4">
    <source>
        <dbReference type="ARBA" id="ARBA00013081"/>
    </source>
</evidence>
<sequence length="544" mass="59492">MEEVSQALHLPFSIGKTVRRNSSLTAHMEISGLKCMKDGATLLSNPQRKLNVPCDGRVSTVADDHDDRRKRVTLPSTAIASKDSSIPEETINRSSKDDQLTCSRHEALTEDRPSQSAVGGGGCDTGKKALMLDAYAADKNSGTPMDDETCLVDREKNSKSCVTEPNRGLETMEELNSVTGDFEGKDGDRSNPRLCSLVPDLLHKKKIYRTGSQAFELDSKALWGLTSICGRTSEMEDAVAAVPRFLQIPTQMLLNDNVLNGMNQSLTHMTAHFFGVYDGHGGSQVSTYCSQRLHLTLAEEIVRVGLCDGGIKDCLLEKWKKALSSCFRKVDSKVGEPCTATAGSDSDTHSEPVAPETVGSTAVVAIVCSTHIIVGNCGDSRAVLCRGKMAVPLSVDHKPDREDEYERIEAAGGKVIQWNGSRVFGVLAMSRSIGDRYLKPWIIPDPEVTFLPRAKEDECIILASDGLWDVMTNEEACDIARKRILLWHKRNGGSLPIERDKEVDPAAQAAAEYLSRLALQKGSKDNITVVVVDLKTLRKFKRNT</sequence>